<comment type="cofactor">
    <cofactor evidence="1">
        <name>FMN</name>
        <dbReference type="ChEBI" id="CHEBI:58210"/>
    </cofactor>
</comment>
<feature type="domain" description="Flavin reductase like" evidence="6">
    <location>
        <begin position="104"/>
        <end position="267"/>
    </location>
</feature>
<dbReference type="InterPro" id="IPR002563">
    <property type="entry name" value="Flavin_Rdtase-like_dom"/>
</dbReference>
<keyword evidence="3" id="KW-0288">FMN</keyword>
<dbReference type="Pfam" id="PF01613">
    <property type="entry name" value="Flavin_Reduct"/>
    <property type="match status" value="1"/>
</dbReference>
<dbReference type="Proteomes" id="UP000249723">
    <property type="component" value="Unassembled WGS sequence"/>
</dbReference>
<dbReference type="SMART" id="SM00903">
    <property type="entry name" value="Flavin_Reduct"/>
    <property type="match status" value="1"/>
</dbReference>
<dbReference type="PANTHER" id="PTHR33798">
    <property type="entry name" value="FLAVOPROTEIN OXYGENASE"/>
    <property type="match status" value="1"/>
</dbReference>
<dbReference type="InterPro" id="IPR012349">
    <property type="entry name" value="Split_barrel_FMN-bd"/>
</dbReference>
<comment type="similarity">
    <text evidence="4">Belongs to the flavoredoxin family.</text>
</comment>
<proteinExistence type="inferred from homology"/>
<dbReference type="AlphaFoldDB" id="A0A2X0MLE7"/>
<gene>
    <name evidence="7" type="ORF">BZ3500_MVSOF-1268-A1-R1_CHR1-3G01979</name>
</gene>
<dbReference type="SUPFAM" id="SSF50475">
    <property type="entry name" value="FMN-binding split barrel"/>
    <property type="match status" value="1"/>
</dbReference>
<evidence type="ECO:0000256" key="3">
    <source>
        <dbReference type="ARBA" id="ARBA00022643"/>
    </source>
</evidence>
<dbReference type="Gene3D" id="2.30.110.10">
    <property type="entry name" value="Electron Transport, Fmn-binding Protein, Chain A"/>
    <property type="match status" value="1"/>
</dbReference>
<keyword evidence="8" id="KW-1185">Reference proteome</keyword>
<evidence type="ECO:0000313" key="8">
    <source>
        <dbReference type="Proteomes" id="UP000249723"/>
    </source>
</evidence>
<keyword evidence="2" id="KW-0285">Flavoprotein</keyword>
<dbReference type="OrthoDB" id="298012at2759"/>
<dbReference type="PANTHER" id="PTHR33798:SF5">
    <property type="entry name" value="FLAVIN REDUCTASE LIKE DOMAIN-CONTAINING PROTEIN"/>
    <property type="match status" value="1"/>
</dbReference>
<evidence type="ECO:0000256" key="5">
    <source>
        <dbReference type="SAM" id="MobiDB-lite"/>
    </source>
</evidence>
<evidence type="ECO:0000313" key="7">
    <source>
        <dbReference type="EMBL" id="SCZ90420.1"/>
    </source>
</evidence>
<protein>
    <submittedName>
        <fullName evidence="7">BZ3500_MvSof-1268-A1-R1_Chr1-3g01979 protein</fullName>
    </submittedName>
</protein>
<evidence type="ECO:0000256" key="4">
    <source>
        <dbReference type="ARBA" id="ARBA00038054"/>
    </source>
</evidence>
<sequence length="311" mass="35058">MTNRPPFKEVRHTFCAIRDPRSSIRNPPPPFCSRPRDRPHFLPTGRSQPSRVPRLHGMERASKNVELDGVKSGLWSGKDDVKFRTIDPSDGKINKASLYKLMISGVTPRPVGFISSISSEGQTNLAPFSYFNIACHDPPMLMVSINHPEPDKPKHTCDFILQTKNFTTNIISEPFVDAANYTSIDAPKGVSEWALSGLTPKKSDTIDAPRVGESGFSMECELEHHYPIHNDNKDRTSTIIIGRIKRFHVRDDLIDDSLLVDTERLLPVSRLGGITYGRTREVYETPRPVWEKEKERDEVKKILGSDGKAKV</sequence>
<evidence type="ECO:0000259" key="6">
    <source>
        <dbReference type="SMART" id="SM00903"/>
    </source>
</evidence>
<dbReference type="GO" id="GO:0010181">
    <property type="term" value="F:FMN binding"/>
    <property type="evidence" value="ECO:0007669"/>
    <property type="project" value="InterPro"/>
</dbReference>
<feature type="region of interest" description="Disordered" evidence="5">
    <location>
        <begin position="19"/>
        <end position="52"/>
    </location>
</feature>
<reference evidence="8" key="1">
    <citation type="submission" date="2016-10" db="EMBL/GenBank/DDBJ databases">
        <authorList>
            <person name="Jeantristanb JTB J.-T."/>
            <person name="Ricardo R."/>
        </authorList>
    </citation>
    <scope>NUCLEOTIDE SEQUENCE [LARGE SCALE GENOMIC DNA]</scope>
</reference>
<accession>A0A2X0MLE7</accession>
<organism evidence="7 8">
    <name type="scientific">Microbotryum saponariae</name>
    <dbReference type="NCBI Taxonomy" id="289078"/>
    <lineage>
        <taxon>Eukaryota</taxon>
        <taxon>Fungi</taxon>
        <taxon>Dikarya</taxon>
        <taxon>Basidiomycota</taxon>
        <taxon>Pucciniomycotina</taxon>
        <taxon>Microbotryomycetes</taxon>
        <taxon>Microbotryales</taxon>
        <taxon>Microbotryaceae</taxon>
        <taxon>Microbotryum</taxon>
    </lineage>
</organism>
<evidence type="ECO:0000256" key="1">
    <source>
        <dbReference type="ARBA" id="ARBA00001917"/>
    </source>
</evidence>
<evidence type="ECO:0000256" key="2">
    <source>
        <dbReference type="ARBA" id="ARBA00022630"/>
    </source>
</evidence>
<dbReference type="EMBL" id="FMWP01000014">
    <property type="protein sequence ID" value="SCZ90420.1"/>
    <property type="molecule type" value="Genomic_DNA"/>
</dbReference>
<name>A0A2X0MLE7_9BASI</name>
<dbReference type="STRING" id="289078.A0A2X0MLE7"/>